<dbReference type="CDD" id="cd07720">
    <property type="entry name" value="OPHC2-like_MBL-fold"/>
    <property type="match status" value="1"/>
</dbReference>
<dbReference type="AlphaFoldDB" id="A0A243W761"/>
<dbReference type="GO" id="GO:0046872">
    <property type="term" value="F:metal ion binding"/>
    <property type="evidence" value="ECO:0007669"/>
    <property type="project" value="UniProtKB-KW"/>
</dbReference>
<dbReference type="SUPFAM" id="SSF56281">
    <property type="entry name" value="Metallo-hydrolase/oxidoreductase"/>
    <property type="match status" value="1"/>
</dbReference>
<feature type="domain" description="Metallo-beta-lactamase" evidence="6">
    <location>
        <begin position="98"/>
        <end position="303"/>
    </location>
</feature>
<proteinExistence type="inferred from homology"/>
<gene>
    <name evidence="7" type="ORF">BXP70_24340</name>
</gene>
<accession>A0A243W761</accession>
<dbReference type="Gene3D" id="3.60.15.10">
    <property type="entry name" value="Ribonuclease Z/Hydroxyacylglutathione hydrolase-like"/>
    <property type="match status" value="1"/>
</dbReference>
<evidence type="ECO:0000256" key="2">
    <source>
        <dbReference type="ARBA" id="ARBA00022723"/>
    </source>
</evidence>
<evidence type="ECO:0000313" key="7">
    <source>
        <dbReference type="EMBL" id="OUJ70369.1"/>
    </source>
</evidence>
<evidence type="ECO:0000259" key="6">
    <source>
        <dbReference type="SMART" id="SM00849"/>
    </source>
</evidence>
<organism evidence="7 8">
    <name type="scientific">Hymenobacter crusticola</name>
    <dbReference type="NCBI Taxonomy" id="1770526"/>
    <lineage>
        <taxon>Bacteria</taxon>
        <taxon>Pseudomonadati</taxon>
        <taxon>Bacteroidota</taxon>
        <taxon>Cytophagia</taxon>
        <taxon>Cytophagales</taxon>
        <taxon>Hymenobacteraceae</taxon>
        <taxon>Hymenobacter</taxon>
    </lineage>
</organism>
<keyword evidence="5" id="KW-0732">Signal</keyword>
<name>A0A243W761_9BACT</name>
<dbReference type="Proteomes" id="UP000194873">
    <property type="component" value="Unassembled WGS sequence"/>
</dbReference>
<dbReference type="OrthoDB" id="9803916at2"/>
<dbReference type="Pfam" id="PF00753">
    <property type="entry name" value="Lactamase_B"/>
    <property type="match status" value="1"/>
</dbReference>
<comment type="caution">
    <text evidence="7">The sequence shown here is derived from an EMBL/GenBank/DDBJ whole genome shotgun (WGS) entry which is preliminary data.</text>
</comment>
<dbReference type="SMART" id="SM00849">
    <property type="entry name" value="Lactamase_B"/>
    <property type="match status" value="1"/>
</dbReference>
<evidence type="ECO:0000256" key="5">
    <source>
        <dbReference type="SAM" id="SignalP"/>
    </source>
</evidence>
<dbReference type="InterPro" id="IPR001279">
    <property type="entry name" value="Metallo-B-lactamas"/>
</dbReference>
<keyword evidence="2" id="KW-0479">Metal-binding</keyword>
<comment type="similarity">
    <text evidence="1">Belongs to the metallo-beta-lactamase superfamily.</text>
</comment>
<dbReference type="InterPro" id="IPR051013">
    <property type="entry name" value="MBL_superfamily_lactonases"/>
</dbReference>
<evidence type="ECO:0000313" key="8">
    <source>
        <dbReference type="Proteomes" id="UP000194873"/>
    </source>
</evidence>
<dbReference type="InterPro" id="IPR036866">
    <property type="entry name" value="RibonucZ/Hydroxyglut_hydro"/>
</dbReference>
<evidence type="ECO:0000256" key="3">
    <source>
        <dbReference type="ARBA" id="ARBA00022801"/>
    </source>
</evidence>
<protein>
    <submittedName>
        <fullName evidence="7">MBL fold metallo-hydrolase</fullName>
    </submittedName>
</protein>
<evidence type="ECO:0000256" key="1">
    <source>
        <dbReference type="ARBA" id="ARBA00007749"/>
    </source>
</evidence>
<keyword evidence="4" id="KW-0862">Zinc</keyword>
<reference evidence="7 8" key="1">
    <citation type="submission" date="2017-01" db="EMBL/GenBank/DDBJ databases">
        <title>A new Hymenobacter.</title>
        <authorList>
            <person name="Liang Y."/>
            <person name="Feng F."/>
        </authorList>
    </citation>
    <scope>NUCLEOTIDE SEQUENCE [LARGE SCALE GENOMIC DNA]</scope>
    <source>
        <strain evidence="7">MIMBbqt21</strain>
    </source>
</reference>
<feature type="chain" id="PRO_5013372049" evidence="5">
    <location>
        <begin position="30"/>
        <end position="333"/>
    </location>
</feature>
<dbReference type="EMBL" id="MTSE01000023">
    <property type="protein sequence ID" value="OUJ70369.1"/>
    <property type="molecule type" value="Genomic_DNA"/>
</dbReference>
<keyword evidence="3 7" id="KW-0378">Hydrolase</keyword>
<dbReference type="GO" id="GO:0016787">
    <property type="term" value="F:hydrolase activity"/>
    <property type="evidence" value="ECO:0007669"/>
    <property type="project" value="UniProtKB-KW"/>
</dbReference>
<feature type="signal peptide" evidence="5">
    <location>
        <begin position="1"/>
        <end position="29"/>
    </location>
</feature>
<sequence>MENIACKGRIRPRVLQTAAAFFLVTGMWAGPSATAQIPVASAWQQPGYYRLKIGSVNVTALSDGTVPQPLHELLTNTTPAEVDRLLKRAHMSYPVEASVNAYLLEVGNRLVLVDTGTGDLLGPTLGHLPATLQAAGYRAEQITDILITHIHTDHTGGLMAGSQRVFPNATVHVSQAELDFWLSEASLKAAAAENKKYFLEARSKVSPYVAAGKVQPFTGNVELLPGIRTIASPGHTPGHTFYALESQGQKLVFWGDMMHVAAVQFPKPGVTIVYDVNAKAAAATRARAYAEAAKEGYWVAVDHISFPGIGHVRATGNAYDWVPMNYSTYFTGQ</sequence>
<keyword evidence="8" id="KW-1185">Reference proteome</keyword>
<evidence type="ECO:0000256" key="4">
    <source>
        <dbReference type="ARBA" id="ARBA00022833"/>
    </source>
</evidence>
<dbReference type="PANTHER" id="PTHR42978">
    <property type="entry name" value="QUORUM-QUENCHING LACTONASE YTNP-RELATED-RELATED"/>
    <property type="match status" value="1"/>
</dbReference>
<dbReference type="PANTHER" id="PTHR42978:SF6">
    <property type="entry name" value="QUORUM-QUENCHING LACTONASE YTNP-RELATED"/>
    <property type="match status" value="1"/>
</dbReference>